<accession>A0ABZ0JUC7</accession>
<dbReference type="InterPro" id="IPR016181">
    <property type="entry name" value="Acyl_CoA_acyltransferase"/>
</dbReference>
<name>A0ABZ0JUC7_9GAMM</name>
<dbReference type="Gene3D" id="3.40.630.30">
    <property type="match status" value="1"/>
</dbReference>
<dbReference type="Proteomes" id="UP001529491">
    <property type="component" value="Chromosome"/>
</dbReference>
<organism evidence="1 2">
    <name type="scientific">Shewanella youngdeokensis</name>
    <dbReference type="NCBI Taxonomy" id="2999068"/>
    <lineage>
        <taxon>Bacteria</taxon>
        <taxon>Pseudomonadati</taxon>
        <taxon>Pseudomonadota</taxon>
        <taxon>Gammaproteobacteria</taxon>
        <taxon>Alteromonadales</taxon>
        <taxon>Shewanellaceae</taxon>
        <taxon>Shewanella</taxon>
    </lineage>
</organism>
<dbReference type="Pfam" id="PF04339">
    <property type="entry name" value="FemAB_like"/>
    <property type="match status" value="1"/>
</dbReference>
<dbReference type="PANTHER" id="PTHR47017">
    <property type="entry name" value="ACYL-COA"/>
    <property type="match status" value="1"/>
</dbReference>
<proteinExistence type="predicted"/>
<evidence type="ECO:0000313" key="2">
    <source>
        <dbReference type="Proteomes" id="UP001529491"/>
    </source>
</evidence>
<protein>
    <submittedName>
        <fullName evidence="1">GNAT family N-acetyltransferase</fullName>
    </submittedName>
</protein>
<keyword evidence="2" id="KW-1185">Reference proteome</keyword>
<gene>
    <name evidence="1" type="ORF">RGE70_10785</name>
</gene>
<dbReference type="RefSeq" id="WP_310471453.1">
    <property type="nucleotide sequence ID" value="NZ_CP136522.1"/>
</dbReference>
<dbReference type="InterPro" id="IPR007434">
    <property type="entry name" value="FemAB-like"/>
</dbReference>
<evidence type="ECO:0000313" key="1">
    <source>
        <dbReference type="EMBL" id="WOT03831.1"/>
    </source>
</evidence>
<dbReference type="EMBL" id="CP136522">
    <property type="protein sequence ID" value="WOT03831.1"/>
    <property type="molecule type" value="Genomic_DNA"/>
</dbReference>
<reference evidence="1 2" key="1">
    <citation type="submission" date="2023-10" db="EMBL/GenBank/DDBJ databases">
        <title>Complete genome sequence of Shewanella sp. DAU334.</title>
        <authorList>
            <person name="Lee Y.-S."/>
            <person name="Jeong H.-R."/>
            <person name="Hwang E.-J."/>
            <person name="Choi Y.-L."/>
            <person name="Kim G.-D."/>
        </authorList>
    </citation>
    <scope>NUCLEOTIDE SEQUENCE [LARGE SCALE GENOMIC DNA]</scope>
    <source>
        <strain evidence="1 2">DAU334</strain>
    </source>
</reference>
<sequence>MEQHVVKSSSSNINDLELIVEFVDAIGAIDASVWDALMDDVNPFIQHAYLAALEQSGCVKAQTGWIPFHIRVRHASQTIAVMPLYIKLHSYGEYIFDWAWAEAYDKHQVPYYPKLVSAIPFTPVTGKRLGIANDFANQAAVWAAVKQALDARLFKQGFSSWHCLFQTQQQFVELSAVAAGAGHCLSRLSTQFHWRNKGYRHFDDFLAGLTSRKRKDINKERAKLATYELQFEFKEPQVVTPAMWQTFYACYQQTYAKRSGHNGYLNLAFFESIAKSMPNNILLLLVKNTDGVVLACALYFKSNTHLYGRYWGCLVEIEGLHFESCYYQGIEYCIANNLAVFDAGAQGEHKVARGFEPIATYSTHEIAHPEFRSAIHSFTLQEAENIKTYMQQLSAKLPFRQP</sequence>
<dbReference type="SUPFAM" id="SSF55729">
    <property type="entry name" value="Acyl-CoA N-acyltransferases (Nat)"/>
    <property type="match status" value="1"/>
</dbReference>
<dbReference type="PANTHER" id="PTHR47017:SF1">
    <property type="entry name" value="ACYL-COA"/>
    <property type="match status" value="1"/>
</dbReference>